<name>A0A6S6QUE7_9FIRM</name>
<organism evidence="2 3">
    <name type="scientific">Anaerocolumna cellulosilytica</name>
    <dbReference type="NCBI Taxonomy" id="433286"/>
    <lineage>
        <taxon>Bacteria</taxon>
        <taxon>Bacillati</taxon>
        <taxon>Bacillota</taxon>
        <taxon>Clostridia</taxon>
        <taxon>Lachnospirales</taxon>
        <taxon>Lachnospiraceae</taxon>
        <taxon>Anaerocolumna</taxon>
    </lineage>
</organism>
<evidence type="ECO:0000259" key="1">
    <source>
        <dbReference type="Pfam" id="PF06889"/>
    </source>
</evidence>
<reference evidence="2 3" key="1">
    <citation type="journal article" date="2016" name="Int. J. Syst. Evol. Microbiol.">
        <title>Descriptions of Anaerotaenia torta gen. nov., sp. nov. and Anaerocolumna cellulosilytica gen. nov., sp. nov. isolated from a methanogenic reactor of cattle waste.</title>
        <authorList>
            <person name="Uek A."/>
            <person name="Ohtaki Y."/>
            <person name="Kaku N."/>
            <person name="Ueki K."/>
        </authorList>
    </citation>
    <scope>NUCLEOTIDE SEQUENCE [LARGE SCALE GENOMIC DNA]</scope>
    <source>
        <strain evidence="2 3">SN021</strain>
    </source>
</reference>
<evidence type="ECO:0000313" key="3">
    <source>
        <dbReference type="Proteomes" id="UP000515561"/>
    </source>
</evidence>
<dbReference type="InterPro" id="IPR009677">
    <property type="entry name" value="DUF1266"/>
</dbReference>
<accession>A0A6S6QUE7</accession>
<sequence length="387" mass="44866">MFNFFSKSKKIEFRTVENCFLTGDAEMKAVCSNAFFGLPDLFLDIKLCSENREQFIKNNFFNLRYMGGTEASWDKNKAEYIRSIKEALESAYGITDQESYEEVFLDFYAEADPHAWNMVRIAGVTQNAYTAEYINAQTAKENIGLLGNKLLENYNSWEQVATDFLSGKLQFIELKAIHSADDKEYTSIINIVTMIDLLFNDKDTPLKKCLFSREENLHLSSNSIFQKVLDNLISVPQRARNIMKVYKDVYGWRPFILSDIYTLDEKDKNTYNYVKNNLKLEEDEEIVYIHAFTSQKPEKSDISFVLTNKNLITVFNKKDRQNGKYVYTPLAVLNRSNITLKEVESAYMLFIDDAPRVENISLNSKREISAYQEILSDMIAFLNNIRG</sequence>
<gene>
    <name evidence="2" type="ORF">acsn021_18230</name>
</gene>
<dbReference type="KEGG" id="acel:acsn021_18230"/>
<feature type="domain" description="DUF1266" evidence="1">
    <location>
        <begin position="95"/>
        <end position="208"/>
    </location>
</feature>
<dbReference type="EMBL" id="AP023367">
    <property type="protein sequence ID" value="BCJ94254.1"/>
    <property type="molecule type" value="Genomic_DNA"/>
</dbReference>
<protein>
    <recommendedName>
        <fullName evidence="1">DUF1266 domain-containing protein</fullName>
    </recommendedName>
</protein>
<keyword evidence="3" id="KW-1185">Reference proteome</keyword>
<dbReference type="RefSeq" id="WP_184091196.1">
    <property type="nucleotide sequence ID" value="NZ_AP023367.1"/>
</dbReference>
<proteinExistence type="predicted"/>
<evidence type="ECO:0000313" key="2">
    <source>
        <dbReference type="EMBL" id="BCJ94254.1"/>
    </source>
</evidence>
<dbReference type="Proteomes" id="UP000515561">
    <property type="component" value="Chromosome"/>
</dbReference>
<dbReference type="Pfam" id="PF06889">
    <property type="entry name" value="DUF1266"/>
    <property type="match status" value="1"/>
</dbReference>
<dbReference type="AlphaFoldDB" id="A0A6S6QUE7"/>